<dbReference type="InterPro" id="IPR004175">
    <property type="entry name" value="RNA_CPDase"/>
</dbReference>
<evidence type="ECO:0000313" key="4">
    <source>
        <dbReference type="Proteomes" id="UP000830115"/>
    </source>
</evidence>
<feature type="active site" description="Proton acceptor" evidence="2">
    <location>
        <position position="128"/>
    </location>
</feature>
<sequence>MRFFAAVLPPRVAIEELAAEVAALRRLSGADRLRWTGRPGWHFTLAFYGEVADELVPELRLRLERAAHRHHPYEMWIKGGGHFGDRALWAGVAGDREAMRHLAGSAEAAARKAGLVSAGHAHRPYHPHLTIARGRDRGARAHLAPFAAVLDAFESSGWTVGELALVRSNLPVSGAPGEQPRYETEAAWPLGR</sequence>
<dbReference type="EMBL" id="CP086322">
    <property type="protein sequence ID" value="UQA93584.1"/>
    <property type="molecule type" value="Genomic_DNA"/>
</dbReference>
<dbReference type="NCBIfam" id="TIGR02258">
    <property type="entry name" value="2_5_ligase"/>
    <property type="match status" value="1"/>
</dbReference>
<comment type="function">
    <text evidence="2">Hydrolyzes RNA 2',3'-cyclic phosphodiester to an RNA 2'-phosphomonoester.</text>
</comment>
<evidence type="ECO:0000256" key="1">
    <source>
        <dbReference type="ARBA" id="ARBA00022801"/>
    </source>
</evidence>
<dbReference type="RefSeq" id="WP_248864460.1">
    <property type="nucleotide sequence ID" value="NZ_CP086322.1"/>
</dbReference>
<gene>
    <name evidence="3" type="primary">thpR</name>
    <name evidence="3" type="ORF">K9S39_18545</name>
</gene>
<proteinExistence type="inferred from homology"/>
<accession>A0ABY4M9X3</accession>
<dbReference type="EC" id="3.1.4.58" evidence="2"/>
<comment type="catalytic activity">
    <reaction evidence="2">
        <text>a 3'-end 2',3'-cyclophospho-ribonucleotide-RNA + H2O = a 3'-end 2'-phospho-ribonucleotide-RNA + H(+)</text>
        <dbReference type="Rhea" id="RHEA:11828"/>
        <dbReference type="Rhea" id="RHEA-COMP:10464"/>
        <dbReference type="Rhea" id="RHEA-COMP:17353"/>
        <dbReference type="ChEBI" id="CHEBI:15377"/>
        <dbReference type="ChEBI" id="CHEBI:15378"/>
        <dbReference type="ChEBI" id="CHEBI:83064"/>
        <dbReference type="ChEBI" id="CHEBI:173113"/>
        <dbReference type="EC" id="3.1.4.58"/>
    </reaction>
</comment>
<dbReference type="Proteomes" id="UP000830115">
    <property type="component" value="Chromosome"/>
</dbReference>
<dbReference type="HAMAP" id="MF_01940">
    <property type="entry name" value="RNA_CPDase"/>
    <property type="match status" value="1"/>
</dbReference>
<feature type="short sequence motif" description="HXTX 2" evidence="2">
    <location>
        <begin position="128"/>
        <end position="131"/>
    </location>
</feature>
<keyword evidence="1 2" id="KW-0378">Hydrolase</keyword>
<evidence type="ECO:0000256" key="2">
    <source>
        <dbReference type="HAMAP-Rule" id="MF_01940"/>
    </source>
</evidence>
<organism evidence="3 4">
    <name type="scientific">Streptomyces halobius</name>
    <dbReference type="NCBI Taxonomy" id="2879846"/>
    <lineage>
        <taxon>Bacteria</taxon>
        <taxon>Bacillati</taxon>
        <taxon>Actinomycetota</taxon>
        <taxon>Actinomycetes</taxon>
        <taxon>Kitasatosporales</taxon>
        <taxon>Streptomycetaceae</taxon>
        <taxon>Streptomyces</taxon>
    </lineage>
</organism>
<evidence type="ECO:0000313" key="3">
    <source>
        <dbReference type="EMBL" id="UQA93584.1"/>
    </source>
</evidence>
<reference evidence="3" key="1">
    <citation type="submission" date="2021-10" db="EMBL/GenBank/DDBJ databases">
        <title>Streptomyces nigrumlapis sp.nov.,an antimicrobial producing actinobacterium isolated from Black Gobi rocks.</title>
        <authorList>
            <person name="Wen Y."/>
            <person name="Zhang W."/>
            <person name="Liu X.G."/>
        </authorList>
    </citation>
    <scope>NUCLEOTIDE SEQUENCE</scope>
    <source>
        <strain evidence="3">ST13-2-2</strain>
    </source>
</reference>
<dbReference type="Gene3D" id="3.90.1140.10">
    <property type="entry name" value="Cyclic phosphodiesterase"/>
    <property type="match status" value="1"/>
</dbReference>
<dbReference type="PANTHER" id="PTHR35561">
    <property type="entry name" value="RNA 2',3'-CYCLIC PHOSPHODIESTERASE"/>
    <property type="match status" value="1"/>
</dbReference>
<feature type="short sequence motif" description="HXTX 1" evidence="2">
    <location>
        <begin position="42"/>
        <end position="45"/>
    </location>
</feature>
<name>A0ABY4M9X3_9ACTN</name>
<dbReference type="InterPro" id="IPR009097">
    <property type="entry name" value="Cyclic_Pdiesterase"/>
</dbReference>
<dbReference type="Pfam" id="PF13563">
    <property type="entry name" value="2_5_RNA_ligase2"/>
    <property type="match status" value="1"/>
</dbReference>
<dbReference type="PANTHER" id="PTHR35561:SF1">
    <property type="entry name" value="RNA 2',3'-CYCLIC PHOSPHODIESTERASE"/>
    <property type="match status" value="1"/>
</dbReference>
<dbReference type="SUPFAM" id="SSF55144">
    <property type="entry name" value="LigT-like"/>
    <property type="match status" value="1"/>
</dbReference>
<protein>
    <recommendedName>
        <fullName evidence="2">RNA 2',3'-cyclic phosphodiesterase</fullName>
        <shortName evidence="2">RNA 2',3'-CPDase</shortName>
        <ecNumber evidence="2">3.1.4.58</ecNumber>
    </recommendedName>
</protein>
<comment type="similarity">
    <text evidence="2">Belongs to the 2H phosphoesterase superfamily. ThpR family.</text>
</comment>
<keyword evidence="4" id="KW-1185">Reference proteome</keyword>
<feature type="active site" description="Proton donor" evidence="2">
    <location>
        <position position="42"/>
    </location>
</feature>